<keyword evidence="3" id="KW-1185">Reference proteome</keyword>
<evidence type="ECO:0000313" key="2">
    <source>
        <dbReference type="EMBL" id="MDQ0159774.1"/>
    </source>
</evidence>
<dbReference type="Gene3D" id="3.10.450.50">
    <property type="match status" value="1"/>
</dbReference>
<dbReference type="Pfam" id="PF14534">
    <property type="entry name" value="DUF4440"/>
    <property type="match status" value="1"/>
</dbReference>
<accession>A0ABT9VFM5</accession>
<comment type="caution">
    <text evidence="2">The sequence shown here is derived from an EMBL/GenBank/DDBJ whole genome shotgun (WGS) entry which is preliminary data.</text>
</comment>
<name>A0ABT9VFM5_9BACI</name>
<proteinExistence type="predicted"/>
<dbReference type="SUPFAM" id="SSF54427">
    <property type="entry name" value="NTF2-like"/>
    <property type="match status" value="1"/>
</dbReference>
<feature type="domain" description="DUF4440" evidence="1">
    <location>
        <begin position="15"/>
        <end position="110"/>
    </location>
</feature>
<reference evidence="2 3" key="1">
    <citation type="submission" date="2023-07" db="EMBL/GenBank/DDBJ databases">
        <title>Genomic Encyclopedia of Type Strains, Phase IV (KMG-IV): sequencing the most valuable type-strain genomes for metagenomic binning, comparative biology and taxonomic classification.</title>
        <authorList>
            <person name="Goeker M."/>
        </authorList>
    </citation>
    <scope>NUCLEOTIDE SEQUENCE [LARGE SCALE GENOMIC DNA]</scope>
    <source>
        <strain evidence="2 3">DSM 16460</strain>
    </source>
</reference>
<organism evidence="2 3">
    <name type="scientific">Alkalibacillus salilacus</name>
    <dbReference type="NCBI Taxonomy" id="284582"/>
    <lineage>
        <taxon>Bacteria</taxon>
        <taxon>Bacillati</taxon>
        <taxon>Bacillota</taxon>
        <taxon>Bacilli</taxon>
        <taxon>Bacillales</taxon>
        <taxon>Bacillaceae</taxon>
        <taxon>Alkalibacillus</taxon>
    </lineage>
</organism>
<protein>
    <recommendedName>
        <fullName evidence="1">DUF4440 domain-containing protein</fullName>
    </recommendedName>
</protein>
<dbReference type="Proteomes" id="UP001224359">
    <property type="component" value="Unassembled WGS sequence"/>
</dbReference>
<gene>
    <name evidence="2" type="ORF">J2S77_001760</name>
</gene>
<dbReference type="InterPro" id="IPR032710">
    <property type="entry name" value="NTF2-like_dom_sf"/>
</dbReference>
<evidence type="ECO:0000313" key="3">
    <source>
        <dbReference type="Proteomes" id="UP001224359"/>
    </source>
</evidence>
<dbReference type="InterPro" id="IPR027843">
    <property type="entry name" value="DUF4440"/>
</dbReference>
<dbReference type="EMBL" id="JAUSTQ010000006">
    <property type="protein sequence ID" value="MDQ0159774.1"/>
    <property type="molecule type" value="Genomic_DNA"/>
</dbReference>
<evidence type="ECO:0000259" key="1">
    <source>
        <dbReference type="Pfam" id="PF14534"/>
    </source>
</evidence>
<sequence>MTIDKATLREHLENMERSHLKPDNRISSDFFEELLADDFIEFGSSGGVSYKKDCIGEDGVGVRDLSLNDFEISLLSSDVVLATYRVKDKTRQQDTLRSTIWKFRDGRWQMFFHQGTIVKP</sequence>